<keyword evidence="13" id="KW-0865">Zymogen</keyword>
<dbReference type="GO" id="GO:0006508">
    <property type="term" value="P:proteolysis"/>
    <property type="evidence" value="ECO:0007669"/>
    <property type="project" value="UniProtKB-KW"/>
</dbReference>
<dbReference type="EMBL" id="ML976050">
    <property type="protein sequence ID" value="KAF1941236.1"/>
    <property type="molecule type" value="Genomic_DNA"/>
</dbReference>
<keyword evidence="12" id="KW-0843">Virulence</keyword>
<keyword evidence="8 16" id="KW-0732">Signal</keyword>
<proteinExistence type="predicted"/>
<evidence type="ECO:0000313" key="18">
    <source>
        <dbReference type="EMBL" id="KAF1941236.1"/>
    </source>
</evidence>
<feature type="domain" description="Peptidase S53" evidence="17">
    <location>
        <begin position="217"/>
        <end position="612"/>
    </location>
</feature>
<dbReference type="SUPFAM" id="SSF54897">
    <property type="entry name" value="Protease propeptides/inhibitors"/>
    <property type="match status" value="1"/>
</dbReference>
<evidence type="ECO:0000256" key="1">
    <source>
        <dbReference type="ARBA" id="ARBA00001910"/>
    </source>
</evidence>
<feature type="chain" id="PRO_5025383768" description="tripeptidyl-peptidase II" evidence="16">
    <location>
        <begin position="20"/>
        <end position="615"/>
    </location>
</feature>
<dbReference type="PROSITE" id="PS51695">
    <property type="entry name" value="SEDOLISIN"/>
    <property type="match status" value="1"/>
</dbReference>
<dbReference type="Pfam" id="PF09286">
    <property type="entry name" value="Pro-kuma_activ"/>
    <property type="match status" value="1"/>
</dbReference>
<evidence type="ECO:0000256" key="12">
    <source>
        <dbReference type="ARBA" id="ARBA00023026"/>
    </source>
</evidence>
<keyword evidence="9 15" id="KW-0378">Hydrolase</keyword>
<sequence>MQIFASVVLVAIAAREALATPIKARSPYVVKETHFVPQEWTKLDRAHGGKTIQLQIGLKQGRFEELDRHLYEISDPDHARYGQHMSADEVDELVAPTSETHDLVHEWLRESGINTDDLGYNSAKDWVIVHLPIEKVESLLDTEYHNYKHKDGSIVARTTKWSLPRHLHAHIDAIQPTTSFFRGIAQDATWVSEAAEVPASYQTPKNTSISAVCNVTSVTPLCFQTLYNTKWYETKASKENSIGFTNYLGEIPIRPDTQKFLQKYRPEAVSQAYAFKQISIDNGPTQDGPLTYNQSTVKGISREANLDVQAISGISWKTPITSFSTGGQPPFIPDISTPENTNEPYLIWVNWLLTQKSIPKIISSSYGDSEQTVPRAYAERVCKQFAQVGARGTTLFFSSGDRGLGGTDTCYTNDGKKTYKFLPAFPASCPYVTTVGSTMNFEPEEAAFRAGRNTSTGYADLYASGSGFSNYFERPSYQNNVVPAYIKSIGDQYEGLYNKKGRGYPDLSAQGLYFAYFWNGTEGTISGTSASCPLTSGIFSLVNDALIASGKPTLGFLNPWLYKKGYQGLTDITKGTSHGCNVEGFPVTKGWDPITGFGTPDFPKLLRAAGAKGHW</sequence>
<comment type="function">
    <text evidence="2">Secreted tripeptidyl-peptidase which degrades proteins at acidic pHs and is involved in virulence.</text>
</comment>
<dbReference type="SMART" id="SM00944">
    <property type="entry name" value="Pro-kuma_activ"/>
    <property type="match status" value="1"/>
</dbReference>
<dbReference type="InterPro" id="IPR015366">
    <property type="entry name" value="S53_propep"/>
</dbReference>
<feature type="binding site" evidence="15">
    <location>
        <position position="592"/>
    </location>
    <ligand>
        <name>Ca(2+)</name>
        <dbReference type="ChEBI" id="CHEBI:29108"/>
    </ligand>
</feature>
<accession>A0A6A5SRK2</accession>
<evidence type="ECO:0000256" key="7">
    <source>
        <dbReference type="ARBA" id="ARBA00022723"/>
    </source>
</evidence>
<evidence type="ECO:0000256" key="9">
    <source>
        <dbReference type="ARBA" id="ARBA00022801"/>
    </source>
</evidence>
<dbReference type="EC" id="3.4.14.10" evidence="4"/>
<dbReference type="Gene3D" id="3.40.50.200">
    <property type="entry name" value="Peptidase S8/S53 domain"/>
    <property type="match status" value="1"/>
</dbReference>
<keyword evidence="7 15" id="KW-0479">Metal-binding</keyword>
<protein>
    <recommendedName>
        <fullName evidence="4">tripeptidyl-peptidase II</fullName>
        <ecNumber evidence="4">3.4.14.10</ecNumber>
    </recommendedName>
</protein>
<feature type="binding site" evidence="15">
    <location>
        <position position="571"/>
    </location>
    <ligand>
        <name>Ca(2+)</name>
        <dbReference type="ChEBI" id="CHEBI:29108"/>
    </ligand>
</feature>
<name>A0A6A5SRK2_9PLEO</name>
<dbReference type="GO" id="GO:0004252">
    <property type="term" value="F:serine-type endopeptidase activity"/>
    <property type="evidence" value="ECO:0007669"/>
    <property type="project" value="UniProtKB-UniRule"/>
</dbReference>
<dbReference type="InterPro" id="IPR023828">
    <property type="entry name" value="Peptidase_S8_Ser-AS"/>
</dbReference>
<dbReference type="GO" id="GO:0008240">
    <property type="term" value="F:tripeptidyl-peptidase activity"/>
    <property type="evidence" value="ECO:0007669"/>
    <property type="project" value="UniProtKB-EC"/>
</dbReference>
<dbReference type="AlphaFoldDB" id="A0A6A5SRK2"/>
<dbReference type="InterPro" id="IPR030400">
    <property type="entry name" value="Sedolisin_dom"/>
</dbReference>
<evidence type="ECO:0000256" key="15">
    <source>
        <dbReference type="PROSITE-ProRule" id="PRU01032"/>
    </source>
</evidence>
<comment type="subcellular location">
    <subcellularLocation>
        <location evidence="3">Secreted</location>
        <location evidence="3">Extracellular space</location>
    </subcellularLocation>
</comment>
<dbReference type="GO" id="GO:0046872">
    <property type="term" value="F:metal ion binding"/>
    <property type="evidence" value="ECO:0007669"/>
    <property type="project" value="UniProtKB-UniRule"/>
</dbReference>
<dbReference type="OrthoDB" id="409122at2759"/>
<dbReference type="PANTHER" id="PTHR14218">
    <property type="entry name" value="PROTEASE S8 TRIPEPTIDYL PEPTIDASE I CLN2"/>
    <property type="match status" value="1"/>
</dbReference>
<evidence type="ECO:0000256" key="8">
    <source>
        <dbReference type="ARBA" id="ARBA00022729"/>
    </source>
</evidence>
<keyword evidence="6 15" id="KW-0645">Protease</keyword>
<feature type="binding site" evidence="15">
    <location>
        <position position="572"/>
    </location>
    <ligand>
        <name>Ca(2+)</name>
        <dbReference type="ChEBI" id="CHEBI:29108"/>
    </ligand>
</feature>
<gene>
    <name evidence="18" type="ORF">EJ02DRAFT_207315</name>
</gene>
<dbReference type="Proteomes" id="UP000800038">
    <property type="component" value="Unassembled WGS sequence"/>
</dbReference>
<evidence type="ECO:0000259" key="17">
    <source>
        <dbReference type="PROSITE" id="PS51695"/>
    </source>
</evidence>
<evidence type="ECO:0000256" key="16">
    <source>
        <dbReference type="SAM" id="SignalP"/>
    </source>
</evidence>
<feature type="active site" description="Charge relay system" evidence="15">
    <location>
        <position position="303"/>
    </location>
</feature>
<evidence type="ECO:0000256" key="14">
    <source>
        <dbReference type="ARBA" id="ARBA00023180"/>
    </source>
</evidence>
<dbReference type="InterPro" id="IPR050819">
    <property type="entry name" value="Tripeptidyl-peptidase_I"/>
</dbReference>
<evidence type="ECO:0000256" key="2">
    <source>
        <dbReference type="ARBA" id="ARBA00002451"/>
    </source>
</evidence>
<dbReference type="CDD" id="cd11377">
    <property type="entry name" value="Pro-peptidase_S53"/>
    <property type="match status" value="1"/>
</dbReference>
<keyword evidence="14" id="KW-0325">Glycoprotein</keyword>
<organism evidence="18 19">
    <name type="scientific">Clathrospora elynae</name>
    <dbReference type="NCBI Taxonomy" id="706981"/>
    <lineage>
        <taxon>Eukaryota</taxon>
        <taxon>Fungi</taxon>
        <taxon>Dikarya</taxon>
        <taxon>Ascomycota</taxon>
        <taxon>Pezizomycotina</taxon>
        <taxon>Dothideomycetes</taxon>
        <taxon>Pleosporomycetidae</taxon>
        <taxon>Pleosporales</taxon>
        <taxon>Diademaceae</taxon>
        <taxon>Clathrospora</taxon>
    </lineage>
</organism>
<evidence type="ECO:0000256" key="5">
    <source>
        <dbReference type="ARBA" id="ARBA00022525"/>
    </source>
</evidence>
<keyword evidence="10 15" id="KW-0720">Serine protease</keyword>
<dbReference type="InterPro" id="IPR000209">
    <property type="entry name" value="Peptidase_S8/S53_dom"/>
</dbReference>
<evidence type="ECO:0000256" key="6">
    <source>
        <dbReference type="ARBA" id="ARBA00022670"/>
    </source>
</evidence>
<feature type="binding site" evidence="15">
    <location>
        <position position="590"/>
    </location>
    <ligand>
        <name>Ca(2+)</name>
        <dbReference type="ChEBI" id="CHEBI:29108"/>
    </ligand>
</feature>
<evidence type="ECO:0000313" key="19">
    <source>
        <dbReference type="Proteomes" id="UP000800038"/>
    </source>
</evidence>
<dbReference type="Pfam" id="PF00082">
    <property type="entry name" value="Peptidase_S8"/>
    <property type="match status" value="1"/>
</dbReference>
<evidence type="ECO:0000256" key="11">
    <source>
        <dbReference type="ARBA" id="ARBA00022837"/>
    </source>
</evidence>
<keyword evidence="5" id="KW-0964">Secreted</keyword>
<feature type="signal peptide" evidence="16">
    <location>
        <begin position="1"/>
        <end position="19"/>
    </location>
</feature>
<keyword evidence="19" id="KW-1185">Reference proteome</keyword>
<evidence type="ECO:0000256" key="10">
    <source>
        <dbReference type="ARBA" id="ARBA00022825"/>
    </source>
</evidence>
<dbReference type="GO" id="GO:0005576">
    <property type="term" value="C:extracellular region"/>
    <property type="evidence" value="ECO:0007669"/>
    <property type="project" value="UniProtKB-SubCell"/>
</dbReference>
<dbReference type="SUPFAM" id="SSF52743">
    <property type="entry name" value="Subtilisin-like"/>
    <property type="match status" value="1"/>
</dbReference>
<comment type="catalytic activity">
    <reaction evidence="1">
        <text>Release of an N-terminal tripeptide from a polypeptide.</text>
        <dbReference type="EC" id="3.4.14.10"/>
    </reaction>
</comment>
<keyword evidence="11 15" id="KW-0106">Calcium</keyword>
<reference evidence="18" key="1">
    <citation type="journal article" date="2020" name="Stud. Mycol.">
        <title>101 Dothideomycetes genomes: a test case for predicting lifestyles and emergence of pathogens.</title>
        <authorList>
            <person name="Haridas S."/>
            <person name="Albert R."/>
            <person name="Binder M."/>
            <person name="Bloem J."/>
            <person name="Labutti K."/>
            <person name="Salamov A."/>
            <person name="Andreopoulos B."/>
            <person name="Baker S."/>
            <person name="Barry K."/>
            <person name="Bills G."/>
            <person name="Bluhm B."/>
            <person name="Cannon C."/>
            <person name="Castanera R."/>
            <person name="Culley D."/>
            <person name="Daum C."/>
            <person name="Ezra D."/>
            <person name="Gonzalez J."/>
            <person name="Henrissat B."/>
            <person name="Kuo A."/>
            <person name="Liang C."/>
            <person name="Lipzen A."/>
            <person name="Lutzoni F."/>
            <person name="Magnuson J."/>
            <person name="Mondo S."/>
            <person name="Nolan M."/>
            <person name="Ohm R."/>
            <person name="Pangilinan J."/>
            <person name="Park H.-J."/>
            <person name="Ramirez L."/>
            <person name="Alfaro M."/>
            <person name="Sun H."/>
            <person name="Tritt A."/>
            <person name="Yoshinaga Y."/>
            <person name="Zwiers L.-H."/>
            <person name="Turgeon B."/>
            <person name="Goodwin S."/>
            <person name="Spatafora J."/>
            <person name="Crous P."/>
            <person name="Grigoriev I."/>
        </authorList>
    </citation>
    <scope>NUCLEOTIDE SEQUENCE</scope>
    <source>
        <strain evidence="18">CBS 161.51</strain>
    </source>
</reference>
<comment type="cofactor">
    <cofactor evidence="15">
        <name>Ca(2+)</name>
        <dbReference type="ChEBI" id="CHEBI:29108"/>
    </cofactor>
    <text evidence="15">Binds 1 Ca(2+) ion per subunit.</text>
</comment>
<feature type="active site" description="Charge relay system" evidence="15">
    <location>
        <position position="529"/>
    </location>
</feature>
<feature type="active site" description="Charge relay system" evidence="15">
    <location>
        <position position="307"/>
    </location>
</feature>
<dbReference type="CDD" id="cd04056">
    <property type="entry name" value="Peptidases_S53"/>
    <property type="match status" value="1"/>
</dbReference>
<evidence type="ECO:0000256" key="4">
    <source>
        <dbReference type="ARBA" id="ARBA00012462"/>
    </source>
</evidence>
<evidence type="ECO:0000256" key="13">
    <source>
        <dbReference type="ARBA" id="ARBA00023145"/>
    </source>
</evidence>
<dbReference type="FunFam" id="3.40.50.200:FF:000015">
    <property type="entry name" value="Tripeptidyl peptidase A"/>
    <property type="match status" value="1"/>
</dbReference>
<dbReference type="InterPro" id="IPR036852">
    <property type="entry name" value="Peptidase_S8/S53_dom_sf"/>
</dbReference>
<dbReference type="PROSITE" id="PS00138">
    <property type="entry name" value="SUBTILASE_SER"/>
    <property type="match status" value="1"/>
</dbReference>
<dbReference type="PANTHER" id="PTHR14218:SF39">
    <property type="entry name" value="PEPTIDASE S53 DOMAIN-CONTAINING PROTEIN"/>
    <property type="match status" value="1"/>
</dbReference>
<evidence type="ECO:0000256" key="3">
    <source>
        <dbReference type="ARBA" id="ARBA00004239"/>
    </source>
</evidence>